<protein>
    <submittedName>
        <fullName evidence="4">FecR domain-containing protein</fullName>
    </submittedName>
</protein>
<dbReference type="InterPro" id="IPR032508">
    <property type="entry name" value="FecR_C"/>
</dbReference>
<dbReference type="Gene3D" id="2.60.120.1440">
    <property type="match status" value="1"/>
</dbReference>
<dbReference type="InterPro" id="IPR006860">
    <property type="entry name" value="FecR"/>
</dbReference>
<dbReference type="AlphaFoldDB" id="A0AAJ5WSB7"/>
<accession>A0AAJ5WSB7</accession>
<evidence type="ECO:0000259" key="3">
    <source>
        <dbReference type="Pfam" id="PF16344"/>
    </source>
</evidence>
<dbReference type="GO" id="GO:0016989">
    <property type="term" value="F:sigma factor antagonist activity"/>
    <property type="evidence" value="ECO:0007669"/>
    <property type="project" value="TreeGrafter"/>
</dbReference>
<dbReference type="EMBL" id="CP119311">
    <property type="protein sequence ID" value="WEK35663.1"/>
    <property type="molecule type" value="Genomic_DNA"/>
</dbReference>
<dbReference type="PANTHER" id="PTHR30273:SF2">
    <property type="entry name" value="PROTEIN FECR"/>
    <property type="match status" value="1"/>
</dbReference>
<evidence type="ECO:0000313" key="5">
    <source>
        <dbReference type="Proteomes" id="UP001220610"/>
    </source>
</evidence>
<feature type="domain" description="FecR protein" evidence="2">
    <location>
        <begin position="185"/>
        <end position="280"/>
    </location>
</feature>
<reference evidence="4" key="1">
    <citation type="submission" date="2023-03" db="EMBL/GenBank/DDBJ databases">
        <title>Andean soil-derived lignocellulolytic bacterial consortium as a source of novel taxa and putative plastic-active enzymes.</title>
        <authorList>
            <person name="Diaz-Garcia L."/>
            <person name="Chuvochina M."/>
            <person name="Feuerriegel G."/>
            <person name="Bunk B."/>
            <person name="Sproer C."/>
            <person name="Streit W.R."/>
            <person name="Rodriguez L.M."/>
            <person name="Overmann J."/>
            <person name="Jimenez D.J."/>
        </authorList>
    </citation>
    <scope>NUCLEOTIDE SEQUENCE</scope>
    <source>
        <strain evidence="4">MAG 7</strain>
    </source>
</reference>
<feature type="domain" description="Protein FecR C-terminal" evidence="3">
    <location>
        <begin position="329"/>
        <end position="391"/>
    </location>
</feature>
<dbReference type="Proteomes" id="UP001220610">
    <property type="component" value="Chromosome"/>
</dbReference>
<keyword evidence="1" id="KW-0812">Transmembrane</keyword>
<keyword evidence="1" id="KW-1133">Transmembrane helix</keyword>
<dbReference type="Gene3D" id="3.55.50.30">
    <property type="match status" value="1"/>
</dbReference>
<evidence type="ECO:0000256" key="1">
    <source>
        <dbReference type="SAM" id="Phobius"/>
    </source>
</evidence>
<dbReference type="InterPro" id="IPR012373">
    <property type="entry name" value="Ferrdict_sens_TM"/>
</dbReference>
<organism evidence="4 5">
    <name type="scientific">Candidatus Pseudobacter hemicellulosilyticus</name>
    <dbReference type="NCBI Taxonomy" id="3121375"/>
    <lineage>
        <taxon>Bacteria</taxon>
        <taxon>Pseudomonadati</taxon>
        <taxon>Bacteroidota</taxon>
        <taxon>Chitinophagia</taxon>
        <taxon>Chitinophagales</taxon>
        <taxon>Chitinophagaceae</taxon>
        <taxon>Pseudobacter</taxon>
    </lineage>
</organism>
<dbReference type="PANTHER" id="PTHR30273">
    <property type="entry name" value="PERIPLASMIC SIGNAL SENSOR AND SIGMA FACTOR ACTIVATOR FECR-RELATED"/>
    <property type="match status" value="1"/>
</dbReference>
<evidence type="ECO:0000313" key="4">
    <source>
        <dbReference type="EMBL" id="WEK35663.1"/>
    </source>
</evidence>
<proteinExistence type="predicted"/>
<gene>
    <name evidence="4" type="ORF">P0Y53_24520</name>
</gene>
<evidence type="ECO:0000259" key="2">
    <source>
        <dbReference type="Pfam" id="PF04773"/>
    </source>
</evidence>
<feature type="transmembrane region" description="Helical" evidence="1">
    <location>
        <begin position="89"/>
        <end position="110"/>
    </location>
</feature>
<dbReference type="Pfam" id="PF16344">
    <property type="entry name" value="FecR_C"/>
    <property type="match status" value="1"/>
</dbReference>
<name>A0AAJ5WSB7_9BACT</name>
<dbReference type="Pfam" id="PF04773">
    <property type="entry name" value="FecR"/>
    <property type="match status" value="1"/>
</dbReference>
<sequence length="394" mass="43405">MDQQQLQYVYDRIMRGDATEAERAQFHGFLSDSSLELPAREWLQRLIEEAASDESVPLLGDQQLKMLADSYRQLETAAPVRRLSSRRYWWRNAAAAVLLLTVLAAGWLLLGRQETGKATGGSEQGIVASDIQPGSEKAVLVLADGRRILLDSLVGNVLQEQGMLVTNNSGMLRYAGAPGKMAYHTLQTPRGGQYALTLPDGTRVWLNAASGIRYPVRFDSSVRQVSITGEAYFEVAANKEKPFLVIVNGLKVEVLGTRFNINSYSNEASISTTLLDGLVKLSDPAAAGRSVLLRPGQQAQAGKQLLVTNDPDIDQVMAWKNGKFIFGEGTGLAPIMRQIERWYDVDVIYEDGIPAISFAGEIQRDLNLSELLRILGRLDIQFRIEGKKLIVTAP</sequence>
<keyword evidence="1" id="KW-0472">Membrane</keyword>